<comment type="subcellular location">
    <subcellularLocation>
        <location evidence="1">Cytoplasm</location>
    </subcellularLocation>
    <subcellularLocation>
        <location evidence="2">Nucleus</location>
        <location evidence="2">Nucleolus</location>
    </subcellularLocation>
</comment>
<organism evidence="9 10">
    <name type="scientific">Wallemia mellicola</name>
    <dbReference type="NCBI Taxonomy" id="1708541"/>
    <lineage>
        <taxon>Eukaryota</taxon>
        <taxon>Fungi</taxon>
        <taxon>Dikarya</taxon>
        <taxon>Basidiomycota</taxon>
        <taxon>Wallemiomycotina</taxon>
        <taxon>Wallemiomycetes</taxon>
        <taxon>Wallemiales</taxon>
        <taxon>Wallemiaceae</taxon>
        <taxon>Wallemia</taxon>
    </lineage>
</organism>
<dbReference type="GO" id="GO:0035925">
    <property type="term" value="F:mRNA 3'-UTR AU-rich region binding"/>
    <property type="evidence" value="ECO:0007669"/>
    <property type="project" value="TreeGrafter"/>
</dbReference>
<dbReference type="InterPro" id="IPR050590">
    <property type="entry name" value="Exosome_comp_Rrp42_subfam"/>
</dbReference>
<dbReference type="GO" id="GO:0034475">
    <property type="term" value="P:U4 snRNA 3'-end processing"/>
    <property type="evidence" value="ECO:0007669"/>
    <property type="project" value="TreeGrafter"/>
</dbReference>
<dbReference type="SUPFAM" id="SSF55666">
    <property type="entry name" value="Ribonuclease PH domain 2-like"/>
    <property type="match status" value="1"/>
</dbReference>
<dbReference type="AlphaFoldDB" id="A0A4T0QGA5"/>
<evidence type="ECO:0000256" key="2">
    <source>
        <dbReference type="ARBA" id="ARBA00004604"/>
    </source>
</evidence>
<name>A0A4T0QGA5_9BASI</name>
<dbReference type="GO" id="GO:0005730">
    <property type="term" value="C:nucleolus"/>
    <property type="evidence" value="ECO:0007669"/>
    <property type="project" value="UniProtKB-SubCell"/>
</dbReference>
<dbReference type="InterPro" id="IPR020568">
    <property type="entry name" value="Ribosomal_Su5_D2-typ_SF"/>
</dbReference>
<gene>
    <name evidence="9" type="ORF">E3Q10_04291</name>
    <name evidence="8" type="ORF">E3Q22_04284</name>
</gene>
<evidence type="ECO:0000313" key="8">
    <source>
        <dbReference type="EMBL" id="TIB73885.1"/>
    </source>
</evidence>
<evidence type="ECO:0000256" key="3">
    <source>
        <dbReference type="ARBA" id="ARBA00006678"/>
    </source>
</evidence>
<dbReference type="GO" id="GO:0000176">
    <property type="term" value="C:nuclear exosome (RNase complex)"/>
    <property type="evidence" value="ECO:0007669"/>
    <property type="project" value="TreeGrafter"/>
</dbReference>
<dbReference type="GO" id="GO:0034473">
    <property type="term" value="P:U1 snRNA 3'-end processing"/>
    <property type="evidence" value="ECO:0007669"/>
    <property type="project" value="TreeGrafter"/>
</dbReference>
<dbReference type="Proteomes" id="UP000310685">
    <property type="component" value="Unassembled WGS sequence"/>
</dbReference>
<dbReference type="Proteomes" id="UP000305647">
    <property type="component" value="Unassembled WGS sequence"/>
</dbReference>
<dbReference type="PANTHER" id="PTHR11097">
    <property type="entry name" value="EXOSOME COMPLEX EXONUCLEASE RIBOSOMAL RNA PROCESSING PROTEIN"/>
    <property type="match status" value="1"/>
</dbReference>
<dbReference type="GO" id="GO:0071038">
    <property type="term" value="P:TRAMP-dependent tRNA surveillance pathway"/>
    <property type="evidence" value="ECO:0007669"/>
    <property type="project" value="TreeGrafter"/>
</dbReference>
<feature type="transmembrane region" description="Helical" evidence="7">
    <location>
        <begin position="327"/>
        <end position="346"/>
    </location>
</feature>
<evidence type="ECO:0000256" key="7">
    <source>
        <dbReference type="SAM" id="Phobius"/>
    </source>
</evidence>
<dbReference type="GO" id="GO:0000177">
    <property type="term" value="C:cytoplasmic exosome (RNase complex)"/>
    <property type="evidence" value="ECO:0007669"/>
    <property type="project" value="TreeGrafter"/>
</dbReference>
<dbReference type="EMBL" id="SPRO01000088">
    <property type="protein sequence ID" value="TIC23562.1"/>
    <property type="molecule type" value="Genomic_DNA"/>
</dbReference>
<evidence type="ECO:0000256" key="1">
    <source>
        <dbReference type="ARBA" id="ARBA00004496"/>
    </source>
</evidence>
<feature type="transmembrane region" description="Helical" evidence="7">
    <location>
        <begin position="389"/>
        <end position="410"/>
    </location>
</feature>
<keyword evidence="7" id="KW-1133">Transmembrane helix</keyword>
<dbReference type="GO" id="GO:0071028">
    <property type="term" value="P:nuclear mRNA surveillance"/>
    <property type="evidence" value="ECO:0007669"/>
    <property type="project" value="TreeGrafter"/>
</dbReference>
<evidence type="ECO:0000256" key="6">
    <source>
        <dbReference type="ARBA" id="ARBA00042523"/>
    </source>
</evidence>
<sequence>MSHLYSKPEVSYVRDGLLTSPVERLDGRQSEDFRSIEFERGNLLNSSGSCLVRTKGCEWQTSIKLEIAEGAEVSCIDTQVDFTSSTLNTSRIPENMSAGMLSNLLRNTITLPIEQFRIIDADEKSKWFRLSISSTLATIDDSSYSNIIDTLYLSVFISLLDVRLPHTQPLNYEENQTDSLKIGKQQSKKGIDFELIDSHKGGFSLEGLNDIPLSITINVIKGVHFIDATSLEDSIDDLISVTLMFNQQGQIKGTQLNGKGELEYSQLNGVIQTQVVSHVIMPTKTLFSVWSLFDICLLVAGSVTISVSVSWASPDLLRDLVLNESERKGMCIYIIIVVAYSVFAILRRRAIYLKIFNLLLITLTLFAIIVDFLVGGIIIYYYYTDNHTSTIYGFVVILICLFLATVCIINERAKEDRFRRIDAKRNVNKFAD</sequence>
<dbReference type="GO" id="GO:0034476">
    <property type="term" value="P:U5 snRNA 3'-end processing"/>
    <property type="evidence" value="ECO:0007669"/>
    <property type="project" value="TreeGrafter"/>
</dbReference>
<dbReference type="EMBL" id="SPRC01000083">
    <property type="protein sequence ID" value="TIB73885.1"/>
    <property type="molecule type" value="Genomic_DNA"/>
</dbReference>
<reference evidence="10 11" key="1">
    <citation type="submission" date="2019-03" db="EMBL/GenBank/DDBJ databases">
        <title>Sequencing 25 genomes of Wallemia mellicola.</title>
        <authorList>
            <person name="Gostincar C."/>
        </authorList>
    </citation>
    <scope>NUCLEOTIDE SEQUENCE [LARGE SCALE GENOMIC DNA]</scope>
    <source>
        <strain evidence="8 11">EXF-6152</strain>
        <strain evidence="9 10">EXF-8738</strain>
    </source>
</reference>
<evidence type="ECO:0000256" key="5">
    <source>
        <dbReference type="ARBA" id="ARBA00022835"/>
    </source>
</evidence>
<evidence type="ECO:0000313" key="9">
    <source>
        <dbReference type="EMBL" id="TIC23562.1"/>
    </source>
</evidence>
<keyword evidence="7" id="KW-0472">Membrane</keyword>
<keyword evidence="7" id="KW-0812">Transmembrane</keyword>
<comment type="similarity">
    <text evidence="3">Belongs to the RNase PH family.</text>
</comment>
<dbReference type="GO" id="GO:0000467">
    <property type="term" value="P:exonucleolytic trimming to generate mature 3'-end of 5.8S rRNA from tricistronic rRNA transcript (SSU-rRNA, 5.8S rRNA, LSU-rRNA)"/>
    <property type="evidence" value="ECO:0007669"/>
    <property type="project" value="TreeGrafter"/>
</dbReference>
<keyword evidence="4" id="KW-0963">Cytoplasm</keyword>
<dbReference type="GO" id="GO:0016075">
    <property type="term" value="P:rRNA catabolic process"/>
    <property type="evidence" value="ECO:0007669"/>
    <property type="project" value="TreeGrafter"/>
</dbReference>
<protein>
    <recommendedName>
        <fullName evidence="6">Ribosomal RNA-processing protein 42</fullName>
    </recommendedName>
</protein>
<proteinExistence type="inferred from homology"/>
<evidence type="ECO:0000256" key="4">
    <source>
        <dbReference type="ARBA" id="ARBA00022490"/>
    </source>
</evidence>
<dbReference type="Gene3D" id="3.30.230.70">
    <property type="entry name" value="GHMP Kinase, N-terminal domain"/>
    <property type="match status" value="1"/>
</dbReference>
<keyword evidence="5" id="KW-0271">Exosome</keyword>
<accession>A0A4T0QGA5</accession>
<dbReference type="InterPro" id="IPR036345">
    <property type="entry name" value="ExoRNase_PH_dom2_sf"/>
</dbReference>
<dbReference type="InterPro" id="IPR027408">
    <property type="entry name" value="PNPase/RNase_PH_dom_sf"/>
</dbReference>
<comment type="caution">
    <text evidence="9">The sequence shown here is derived from an EMBL/GenBank/DDBJ whole genome shotgun (WGS) entry which is preliminary data.</text>
</comment>
<dbReference type="GO" id="GO:0071035">
    <property type="term" value="P:nuclear polyadenylation-dependent rRNA catabolic process"/>
    <property type="evidence" value="ECO:0007669"/>
    <property type="project" value="TreeGrafter"/>
</dbReference>
<feature type="transmembrane region" description="Helical" evidence="7">
    <location>
        <begin position="287"/>
        <end position="307"/>
    </location>
</feature>
<feature type="transmembrane region" description="Helical" evidence="7">
    <location>
        <begin position="358"/>
        <end position="383"/>
    </location>
</feature>
<evidence type="ECO:0000313" key="10">
    <source>
        <dbReference type="Proteomes" id="UP000305647"/>
    </source>
</evidence>
<dbReference type="PANTHER" id="PTHR11097:SF8">
    <property type="entry name" value="EXOSOME COMPLEX COMPONENT RRP42"/>
    <property type="match status" value="1"/>
</dbReference>
<evidence type="ECO:0000313" key="11">
    <source>
        <dbReference type="Proteomes" id="UP000310685"/>
    </source>
</evidence>
<dbReference type="SUPFAM" id="SSF54211">
    <property type="entry name" value="Ribosomal protein S5 domain 2-like"/>
    <property type="match status" value="1"/>
</dbReference>